<evidence type="ECO:0000313" key="2">
    <source>
        <dbReference type="Proteomes" id="UP000254575"/>
    </source>
</evidence>
<dbReference type="AlphaFoldDB" id="A0A380N2F7"/>
<dbReference type="Proteomes" id="UP000254575">
    <property type="component" value="Unassembled WGS sequence"/>
</dbReference>
<dbReference type="EMBL" id="UHIA01000004">
    <property type="protein sequence ID" value="SUO98476.1"/>
    <property type="molecule type" value="Genomic_DNA"/>
</dbReference>
<proteinExistence type="predicted"/>
<dbReference type="RefSeq" id="WP_115219298.1">
    <property type="nucleotide sequence ID" value="NZ_UHIA01000004.1"/>
</dbReference>
<evidence type="ECO:0000313" key="1">
    <source>
        <dbReference type="EMBL" id="SUO98476.1"/>
    </source>
</evidence>
<accession>A0A380N2F7</accession>
<dbReference type="OrthoDB" id="9801102at2"/>
<name>A0A380N2F7_9GAMM</name>
<dbReference type="Gene3D" id="3.30.2310.20">
    <property type="entry name" value="RelE-like"/>
    <property type="match status" value="1"/>
</dbReference>
<reference evidence="1 2" key="1">
    <citation type="submission" date="2018-06" db="EMBL/GenBank/DDBJ databases">
        <authorList>
            <consortium name="Pathogen Informatics"/>
            <person name="Doyle S."/>
        </authorList>
    </citation>
    <scope>NUCLEOTIDE SEQUENCE [LARGE SCALE GENOMIC DNA]</scope>
    <source>
        <strain evidence="1 2">NCTC10717</strain>
    </source>
</reference>
<protein>
    <submittedName>
        <fullName evidence="1">Plasmid maintenance system killer protein</fullName>
    </submittedName>
</protein>
<organism evidence="1 2">
    <name type="scientific">Suttonella indologenes</name>
    <dbReference type="NCBI Taxonomy" id="13276"/>
    <lineage>
        <taxon>Bacteria</taxon>
        <taxon>Pseudomonadati</taxon>
        <taxon>Pseudomonadota</taxon>
        <taxon>Gammaproteobacteria</taxon>
        <taxon>Cardiobacteriales</taxon>
        <taxon>Cardiobacteriaceae</taxon>
        <taxon>Suttonella</taxon>
    </lineage>
</organism>
<gene>
    <name evidence="1" type="ORF">NCTC10717_02228</name>
</gene>
<sequence length="86" mass="9528">MITDIRHAGLEKFYRTGNTAGINAAHAKALRFVLLSLDSAYCAQDLPLPHMQLEQNGENYRLSGTFGSLGFHFAQGNIAIREYQDA</sequence>
<dbReference type="InterPro" id="IPR035093">
    <property type="entry name" value="RelE/ParE_toxin_dom_sf"/>
</dbReference>
<keyword evidence="2" id="KW-1185">Reference proteome</keyword>